<gene>
    <name evidence="1" type="ORF">C7H79_04340</name>
</gene>
<dbReference type="Proteomes" id="UP000241912">
    <property type="component" value="Unassembled WGS sequence"/>
</dbReference>
<evidence type="ECO:0000313" key="1">
    <source>
        <dbReference type="EMBL" id="PSJ18090.1"/>
    </source>
</evidence>
<reference evidence="1 2" key="1">
    <citation type="submission" date="2018-03" db="EMBL/GenBank/DDBJ databases">
        <title>Draft genome of Nitrosomonas supralitoralis APG5.</title>
        <authorList>
            <person name="Urakawa H."/>
            <person name="Lopez J.V."/>
        </authorList>
    </citation>
    <scope>NUCLEOTIDE SEQUENCE [LARGE SCALE GENOMIC DNA]</scope>
    <source>
        <strain evidence="1 2">APG5</strain>
    </source>
</reference>
<sequence length="136" mass="15430">MAFRKIYLISFILLLFMENGVTNAFATHISQPILVDPKTHYTVGDTIILHGWVEYNAQPAPDVLLNFKLTHSDSDEAPVADQSYPSDQKGRFEFKFDTTNEAPGAYLFTITSHCLEIHRYACTYKNQTLSIQLSNP</sequence>
<dbReference type="AlphaFoldDB" id="A0A2P7NX97"/>
<dbReference type="OrthoDB" id="8546554at2"/>
<protein>
    <submittedName>
        <fullName evidence="1">Uncharacterized protein</fullName>
    </submittedName>
</protein>
<accession>A0A2P7NX97</accession>
<keyword evidence="2" id="KW-1185">Reference proteome</keyword>
<organism evidence="1 2">
    <name type="scientific">Nitrosomonas supralitoralis</name>
    <dbReference type="NCBI Taxonomy" id="2116706"/>
    <lineage>
        <taxon>Bacteria</taxon>
        <taxon>Pseudomonadati</taxon>
        <taxon>Pseudomonadota</taxon>
        <taxon>Betaproteobacteria</taxon>
        <taxon>Nitrosomonadales</taxon>
        <taxon>Nitrosomonadaceae</taxon>
        <taxon>Nitrosomonas</taxon>
    </lineage>
</organism>
<dbReference type="EMBL" id="PXXU01000009">
    <property type="protein sequence ID" value="PSJ18090.1"/>
    <property type="molecule type" value="Genomic_DNA"/>
</dbReference>
<comment type="caution">
    <text evidence="1">The sequence shown here is derived from an EMBL/GenBank/DDBJ whole genome shotgun (WGS) entry which is preliminary data.</text>
</comment>
<name>A0A2P7NX97_9PROT</name>
<evidence type="ECO:0000313" key="2">
    <source>
        <dbReference type="Proteomes" id="UP000241912"/>
    </source>
</evidence>
<proteinExistence type="predicted"/>